<feature type="compositionally biased region" description="Basic residues" evidence="1">
    <location>
        <begin position="128"/>
        <end position="143"/>
    </location>
</feature>
<protein>
    <submittedName>
        <fullName evidence="2">Uncharacterized protein</fullName>
    </submittedName>
</protein>
<dbReference type="AlphaFoldDB" id="A0AAW1L8B7"/>
<name>A0AAW1L8B7_POPJA</name>
<sequence length="202" mass="22456">MKRHSLGAPGCLITTPVTIFPRNETPQPGCSWMPDSNLGSASQANTNLEESDITARSSPVVTLAFLHASPEALMSIPKVQANTKRATRKRGKTAILTSTQYKSELEESLSERAKKVKRNFNQNDRPKKTTARKKKTAKGKKKVAVNISDSETSPEEEDAECLYCQQFYSKSTEGWVSCRFCCRWAHNFCAGIDSDDDDTVFL</sequence>
<accession>A0AAW1L8B7</accession>
<evidence type="ECO:0000313" key="2">
    <source>
        <dbReference type="EMBL" id="KAK9730211.1"/>
    </source>
</evidence>
<evidence type="ECO:0000256" key="1">
    <source>
        <dbReference type="SAM" id="MobiDB-lite"/>
    </source>
</evidence>
<dbReference type="InterPro" id="IPR011011">
    <property type="entry name" value="Znf_FYVE_PHD"/>
</dbReference>
<dbReference type="EMBL" id="JASPKY010000151">
    <property type="protein sequence ID" value="KAK9730211.1"/>
    <property type="molecule type" value="Genomic_DNA"/>
</dbReference>
<evidence type="ECO:0000313" key="3">
    <source>
        <dbReference type="Proteomes" id="UP001458880"/>
    </source>
</evidence>
<dbReference type="Gene3D" id="3.30.40.10">
    <property type="entry name" value="Zinc/RING finger domain, C3HC4 (zinc finger)"/>
    <property type="match status" value="1"/>
</dbReference>
<reference evidence="2 3" key="1">
    <citation type="journal article" date="2024" name="BMC Genomics">
        <title>De novo assembly and annotation of Popillia japonica's genome with initial clues to its potential as an invasive pest.</title>
        <authorList>
            <person name="Cucini C."/>
            <person name="Boschi S."/>
            <person name="Funari R."/>
            <person name="Cardaioli E."/>
            <person name="Iannotti N."/>
            <person name="Marturano G."/>
            <person name="Paoli F."/>
            <person name="Bruttini M."/>
            <person name="Carapelli A."/>
            <person name="Frati F."/>
            <person name="Nardi F."/>
        </authorList>
    </citation>
    <scope>NUCLEOTIDE SEQUENCE [LARGE SCALE GENOMIC DNA]</scope>
    <source>
        <strain evidence="2">DMR45628</strain>
    </source>
</reference>
<dbReference type="Proteomes" id="UP001458880">
    <property type="component" value="Unassembled WGS sequence"/>
</dbReference>
<keyword evidence="3" id="KW-1185">Reference proteome</keyword>
<organism evidence="2 3">
    <name type="scientific">Popillia japonica</name>
    <name type="common">Japanese beetle</name>
    <dbReference type="NCBI Taxonomy" id="7064"/>
    <lineage>
        <taxon>Eukaryota</taxon>
        <taxon>Metazoa</taxon>
        <taxon>Ecdysozoa</taxon>
        <taxon>Arthropoda</taxon>
        <taxon>Hexapoda</taxon>
        <taxon>Insecta</taxon>
        <taxon>Pterygota</taxon>
        <taxon>Neoptera</taxon>
        <taxon>Endopterygota</taxon>
        <taxon>Coleoptera</taxon>
        <taxon>Polyphaga</taxon>
        <taxon>Scarabaeiformia</taxon>
        <taxon>Scarabaeidae</taxon>
        <taxon>Rutelinae</taxon>
        <taxon>Popillia</taxon>
    </lineage>
</organism>
<dbReference type="InterPro" id="IPR013083">
    <property type="entry name" value="Znf_RING/FYVE/PHD"/>
</dbReference>
<proteinExistence type="predicted"/>
<comment type="caution">
    <text evidence="2">The sequence shown here is derived from an EMBL/GenBank/DDBJ whole genome shotgun (WGS) entry which is preliminary data.</text>
</comment>
<dbReference type="CDD" id="cd15517">
    <property type="entry name" value="PHD_TCF19_like"/>
    <property type="match status" value="1"/>
</dbReference>
<gene>
    <name evidence="2" type="ORF">QE152_g15413</name>
</gene>
<feature type="region of interest" description="Disordered" evidence="1">
    <location>
        <begin position="118"/>
        <end position="151"/>
    </location>
</feature>
<dbReference type="SUPFAM" id="SSF57903">
    <property type="entry name" value="FYVE/PHD zinc finger"/>
    <property type="match status" value="1"/>
</dbReference>